<dbReference type="Pfam" id="PF08240">
    <property type="entry name" value="ADH_N"/>
    <property type="match status" value="1"/>
</dbReference>
<name>A0A6J4T715_9ACTN</name>
<dbReference type="PROSITE" id="PS01162">
    <property type="entry name" value="QOR_ZETA_CRYSTAL"/>
    <property type="match status" value="1"/>
</dbReference>
<dbReference type="PANTHER" id="PTHR48106">
    <property type="entry name" value="QUINONE OXIDOREDUCTASE PIG3-RELATED"/>
    <property type="match status" value="1"/>
</dbReference>
<dbReference type="GO" id="GO:0008270">
    <property type="term" value="F:zinc ion binding"/>
    <property type="evidence" value="ECO:0007669"/>
    <property type="project" value="InterPro"/>
</dbReference>
<dbReference type="SUPFAM" id="SSF50129">
    <property type="entry name" value="GroES-like"/>
    <property type="match status" value="1"/>
</dbReference>
<evidence type="ECO:0000256" key="1">
    <source>
        <dbReference type="ARBA" id="ARBA00022857"/>
    </source>
</evidence>
<dbReference type="AlphaFoldDB" id="A0A6J4T715"/>
<keyword evidence="2 4" id="KW-0560">Oxidoreductase</keyword>
<dbReference type="InterPro" id="IPR013149">
    <property type="entry name" value="ADH-like_C"/>
</dbReference>
<keyword evidence="1" id="KW-0521">NADP</keyword>
<dbReference type="InterPro" id="IPR013154">
    <property type="entry name" value="ADH-like_N"/>
</dbReference>
<dbReference type="InterPro" id="IPR020843">
    <property type="entry name" value="ER"/>
</dbReference>
<dbReference type="NCBIfam" id="TIGR02824">
    <property type="entry name" value="quinone_pig3"/>
    <property type="match status" value="1"/>
</dbReference>
<dbReference type="SMART" id="SM00829">
    <property type="entry name" value="PKS_ER"/>
    <property type="match status" value="1"/>
</dbReference>
<feature type="domain" description="Enoyl reductase (ER)" evidence="3">
    <location>
        <begin position="4"/>
        <end position="312"/>
    </location>
</feature>
<dbReference type="Gene3D" id="3.40.50.720">
    <property type="entry name" value="NAD(P)-binding Rossmann-like Domain"/>
    <property type="match status" value="1"/>
</dbReference>
<dbReference type="EC" id="1.6.5.5" evidence="4"/>
<dbReference type="PANTHER" id="PTHR48106:SF8">
    <property type="entry name" value="OS02G0805600 PROTEIN"/>
    <property type="match status" value="1"/>
</dbReference>
<organism evidence="4">
    <name type="scientific">uncultured Solirubrobacterales bacterium</name>
    <dbReference type="NCBI Taxonomy" id="768556"/>
    <lineage>
        <taxon>Bacteria</taxon>
        <taxon>Bacillati</taxon>
        <taxon>Actinomycetota</taxon>
        <taxon>Thermoleophilia</taxon>
        <taxon>Solirubrobacterales</taxon>
        <taxon>environmental samples</taxon>
    </lineage>
</organism>
<dbReference type="GO" id="GO:0070402">
    <property type="term" value="F:NADPH binding"/>
    <property type="evidence" value="ECO:0007669"/>
    <property type="project" value="TreeGrafter"/>
</dbReference>
<accession>A0A6J4T715</accession>
<dbReference type="InterPro" id="IPR002364">
    <property type="entry name" value="Quin_OxRdtase/zeta-crystal_CS"/>
</dbReference>
<evidence type="ECO:0000313" key="4">
    <source>
        <dbReference type="EMBL" id="CAA9515391.1"/>
    </source>
</evidence>
<evidence type="ECO:0000256" key="2">
    <source>
        <dbReference type="ARBA" id="ARBA00023002"/>
    </source>
</evidence>
<reference evidence="4" key="1">
    <citation type="submission" date="2020-02" db="EMBL/GenBank/DDBJ databases">
        <authorList>
            <person name="Meier V. D."/>
        </authorList>
    </citation>
    <scope>NUCLEOTIDE SEQUENCE</scope>
    <source>
        <strain evidence="4">AVDCRST_MAG45</strain>
    </source>
</reference>
<evidence type="ECO:0000259" key="3">
    <source>
        <dbReference type="SMART" id="SM00829"/>
    </source>
</evidence>
<dbReference type="InterPro" id="IPR011032">
    <property type="entry name" value="GroES-like_sf"/>
</dbReference>
<dbReference type="InterPro" id="IPR014189">
    <property type="entry name" value="Quinone_OxRdtase_PIG3"/>
</dbReference>
<dbReference type="EMBL" id="CADCVU010000185">
    <property type="protein sequence ID" value="CAA9515391.1"/>
    <property type="molecule type" value="Genomic_DNA"/>
</dbReference>
<protein>
    <submittedName>
        <fullName evidence="4">Quinone oxidoreductase</fullName>
        <ecNumber evidence="4">1.6.5.5</ecNumber>
    </submittedName>
</protein>
<dbReference type="Pfam" id="PF00107">
    <property type="entry name" value="ADH_zinc_N"/>
    <property type="match status" value="1"/>
</dbReference>
<dbReference type="Gene3D" id="3.90.180.10">
    <property type="entry name" value="Medium-chain alcohol dehydrogenases, catalytic domain"/>
    <property type="match status" value="1"/>
</dbReference>
<dbReference type="InterPro" id="IPR036291">
    <property type="entry name" value="NAD(P)-bd_dom_sf"/>
</dbReference>
<proteinExistence type="predicted"/>
<gene>
    <name evidence="4" type="ORF">AVDCRST_MAG45-2174</name>
</gene>
<dbReference type="SUPFAM" id="SSF51735">
    <property type="entry name" value="NAD(P)-binding Rossmann-fold domains"/>
    <property type="match status" value="1"/>
</dbReference>
<dbReference type="GO" id="GO:0003960">
    <property type="term" value="F:quinone reductase (NADPH) activity"/>
    <property type="evidence" value="ECO:0007669"/>
    <property type="project" value="UniProtKB-EC"/>
</dbReference>
<sequence>MRAATIRDGEVVVAEHADPEPGSGELLVRVRAAGLNGADMLQRRGRYPAPPGSPPDIPGLELAGEVVARGLGAERFADGERVMAVVGGGGQAELCCVHERGAMPVPEALDWTRAGGVPEVFATADDALFTQARLEPGERLLVHGAAGGVGTAAVQLGRAAGARVTATVRREEARVEVERLGAEAAIDPEGFEEHGPFDVILELVGAPNFPANLKALASGGRIVVIGVGAGPKLEEFNLFSLMGKRARIMGSTLRARPLEEKALVTRAVERRVLPLLDSGLIEVPVAETFALDRVGEAYDHFEAGGKLGKVVLEVGDGGGGGGGGGGV</sequence>